<sequence>MQVDLGDHPHSMQTKTNGQLTKRSGQSKIYSFMLFQKILIESSETCNTSSDKNYSNVRSETSEYLGLRIQKTIQVKRLPACSADVRIPYPPKLDILCNPTFPLL</sequence>
<comment type="caution">
    <text evidence="2">The sequence shown here is derived from an EMBL/GenBank/DDBJ whole genome shotgun (WGS) entry which is preliminary data.</text>
</comment>
<feature type="region of interest" description="Disordered" evidence="1">
    <location>
        <begin position="1"/>
        <end position="24"/>
    </location>
</feature>
<dbReference type="Proteomes" id="UP000886998">
    <property type="component" value="Unassembled WGS sequence"/>
</dbReference>
<organism evidence="2 3">
    <name type="scientific">Trichonephila inaurata madagascariensis</name>
    <dbReference type="NCBI Taxonomy" id="2747483"/>
    <lineage>
        <taxon>Eukaryota</taxon>
        <taxon>Metazoa</taxon>
        <taxon>Ecdysozoa</taxon>
        <taxon>Arthropoda</taxon>
        <taxon>Chelicerata</taxon>
        <taxon>Arachnida</taxon>
        <taxon>Araneae</taxon>
        <taxon>Araneomorphae</taxon>
        <taxon>Entelegynae</taxon>
        <taxon>Araneoidea</taxon>
        <taxon>Nephilidae</taxon>
        <taxon>Trichonephila</taxon>
        <taxon>Trichonephila inaurata</taxon>
    </lineage>
</organism>
<dbReference type="AlphaFoldDB" id="A0A8X7CK03"/>
<evidence type="ECO:0000313" key="3">
    <source>
        <dbReference type="Proteomes" id="UP000886998"/>
    </source>
</evidence>
<keyword evidence="3" id="KW-1185">Reference proteome</keyword>
<name>A0A8X7CK03_9ARAC</name>
<feature type="compositionally biased region" description="Polar residues" evidence="1">
    <location>
        <begin position="11"/>
        <end position="24"/>
    </location>
</feature>
<accession>A0A8X7CK03</accession>
<reference evidence="2" key="1">
    <citation type="submission" date="2020-08" db="EMBL/GenBank/DDBJ databases">
        <title>Multicomponent nature underlies the extraordinary mechanical properties of spider dragline silk.</title>
        <authorList>
            <person name="Kono N."/>
            <person name="Nakamura H."/>
            <person name="Mori M."/>
            <person name="Yoshida Y."/>
            <person name="Ohtoshi R."/>
            <person name="Malay A.D."/>
            <person name="Moran D.A.P."/>
            <person name="Tomita M."/>
            <person name="Numata K."/>
            <person name="Arakawa K."/>
        </authorList>
    </citation>
    <scope>NUCLEOTIDE SEQUENCE</scope>
</reference>
<gene>
    <name evidence="2" type="ORF">TNIN_192021</name>
</gene>
<evidence type="ECO:0000313" key="2">
    <source>
        <dbReference type="EMBL" id="GFY68480.1"/>
    </source>
</evidence>
<proteinExistence type="predicted"/>
<evidence type="ECO:0000256" key="1">
    <source>
        <dbReference type="SAM" id="MobiDB-lite"/>
    </source>
</evidence>
<protein>
    <submittedName>
        <fullName evidence="2">Uncharacterized protein</fullName>
    </submittedName>
</protein>
<feature type="compositionally biased region" description="Basic and acidic residues" evidence="1">
    <location>
        <begin position="1"/>
        <end position="10"/>
    </location>
</feature>
<dbReference type="EMBL" id="BMAV01017082">
    <property type="protein sequence ID" value="GFY68480.1"/>
    <property type="molecule type" value="Genomic_DNA"/>
</dbReference>